<sequence>MVDIDQQRLTFAKKFCAKFVVVALGATPVTYKPQFLAMNELSFLGSAIYTAADIKEAIHNITNLDNHFPEIVSVHYPLEQTRAAFERANTDKEAVKVVIDVND</sequence>
<evidence type="ECO:0000313" key="1">
    <source>
        <dbReference type="EMBL" id="MDT7014436.1"/>
    </source>
</evidence>
<dbReference type="AlphaFoldDB" id="A0AAW8W891"/>
<dbReference type="Proteomes" id="UP001254075">
    <property type="component" value="Unassembled WGS sequence"/>
</dbReference>
<evidence type="ECO:0000313" key="2">
    <source>
        <dbReference type="Proteomes" id="UP001254075"/>
    </source>
</evidence>
<dbReference type="EMBL" id="JAVLAM010000001">
    <property type="protein sequence ID" value="MDT7014436.1"/>
    <property type="molecule type" value="Genomic_DNA"/>
</dbReference>
<reference evidence="1" key="1">
    <citation type="submission" date="2023-08" db="EMBL/GenBank/DDBJ databases">
        <authorList>
            <person name="Page C.A."/>
            <person name="Perez-Diaz I.M."/>
        </authorList>
    </citation>
    <scope>NUCLEOTIDE SEQUENCE</scope>
    <source>
        <strain evidence="1">3.8.38</strain>
    </source>
</reference>
<protein>
    <submittedName>
        <fullName evidence="1">Uncharacterized protein</fullName>
    </submittedName>
</protein>
<organism evidence="1 2">
    <name type="scientific">Levilactobacillus namurensis</name>
    <dbReference type="NCBI Taxonomy" id="380393"/>
    <lineage>
        <taxon>Bacteria</taxon>
        <taxon>Bacillati</taxon>
        <taxon>Bacillota</taxon>
        <taxon>Bacilli</taxon>
        <taxon>Lactobacillales</taxon>
        <taxon>Lactobacillaceae</taxon>
        <taxon>Levilactobacillus</taxon>
    </lineage>
</organism>
<comment type="caution">
    <text evidence="1">The sequence shown here is derived from an EMBL/GenBank/DDBJ whole genome shotgun (WGS) entry which is preliminary data.</text>
</comment>
<accession>A0AAW8W891</accession>
<proteinExistence type="predicted"/>
<gene>
    <name evidence="1" type="ORF">RI532_08450</name>
</gene>
<name>A0AAW8W891_9LACO</name>
<dbReference type="Gene3D" id="3.90.180.10">
    <property type="entry name" value="Medium-chain alcohol dehydrogenases, catalytic domain"/>
    <property type="match status" value="1"/>
</dbReference>